<accession>A0A9N9LB45</accession>
<sequence length="260" mass="29158">MPSFHCFTSDNDTWTPWPGAIVAVLHTLPALVSAAIAQKNNSGMSFGTIFGLWTMRPRATFIIFIIIKSFGWLGFSATFYDLVITECIQDIISLHFALEFISKENTDGHTCDIQGCKPGREWNPLMWVHKSFQYMIFAGVASSLLLAWFTVLVINKRLHVKTVEEERAWETKMFGEDREESGCWYKFLERFSSDMKLIPSIIILMGSFIASWALWGKFIDIAGETYCKGGTTGTLASWMASSLLSPTLRGVLGVDIPIGL</sequence>
<dbReference type="EMBL" id="CAJVRM010000031">
    <property type="protein sequence ID" value="CAG8971960.1"/>
    <property type="molecule type" value="Genomic_DNA"/>
</dbReference>
<keyword evidence="1" id="KW-0472">Membrane</keyword>
<comment type="caution">
    <text evidence="2">The sequence shown here is derived from an EMBL/GenBank/DDBJ whole genome shotgun (WGS) entry which is preliminary data.</text>
</comment>
<dbReference type="Proteomes" id="UP000701801">
    <property type="component" value="Unassembled WGS sequence"/>
</dbReference>
<evidence type="ECO:0000313" key="3">
    <source>
        <dbReference type="Proteomes" id="UP000701801"/>
    </source>
</evidence>
<gene>
    <name evidence="2" type="ORF">HYALB_00003296</name>
</gene>
<keyword evidence="1" id="KW-0812">Transmembrane</keyword>
<keyword evidence="3" id="KW-1185">Reference proteome</keyword>
<name>A0A9N9LB45_9HELO</name>
<feature type="transmembrane region" description="Helical" evidence="1">
    <location>
        <begin position="132"/>
        <end position="154"/>
    </location>
</feature>
<protein>
    <submittedName>
        <fullName evidence="2">Uncharacterized protein</fullName>
    </submittedName>
</protein>
<evidence type="ECO:0000256" key="1">
    <source>
        <dbReference type="SAM" id="Phobius"/>
    </source>
</evidence>
<reference evidence="2" key="1">
    <citation type="submission" date="2021-07" db="EMBL/GenBank/DDBJ databases">
        <authorList>
            <person name="Durling M."/>
        </authorList>
    </citation>
    <scope>NUCLEOTIDE SEQUENCE</scope>
</reference>
<feature type="transmembrane region" description="Helical" evidence="1">
    <location>
        <begin position="59"/>
        <end position="80"/>
    </location>
</feature>
<evidence type="ECO:0000313" key="2">
    <source>
        <dbReference type="EMBL" id="CAG8971960.1"/>
    </source>
</evidence>
<dbReference type="AlphaFoldDB" id="A0A9N9LB45"/>
<feature type="transmembrane region" description="Helical" evidence="1">
    <location>
        <begin position="20"/>
        <end position="38"/>
    </location>
</feature>
<proteinExistence type="predicted"/>
<organism evidence="2 3">
    <name type="scientific">Hymenoscyphus albidus</name>
    <dbReference type="NCBI Taxonomy" id="595503"/>
    <lineage>
        <taxon>Eukaryota</taxon>
        <taxon>Fungi</taxon>
        <taxon>Dikarya</taxon>
        <taxon>Ascomycota</taxon>
        <taxon>Pezizomycotina</taxon>
        <taxon>Leotiomycetes</taxon>
        <taxon>Helotiales</taxon>
        <taxon>Helotiaceae</taxon>
        <taxon>Hymenoscyphus</taxon>
    </lineage>
</organism>
<keyword evidence="1" id="KW-1133">Transmembrane helix</keyword>
<feature type="transmembrane region" description="Helical" evidence="1">
    <location>
        <begin position="197"/>
        <end position="215"/>
    </location>
</feature>
<dbReference type="OrthoDB" id="4582883at2759"/>